<sequence>MKLERFQREAFAEGRSLTVIETEETGTAALVLSLPSESILFCYKANTRFVFRNQKRADGILLQPTDSGWQALLVELKRTVRPKSWRTIKLQWIGAWHHALALAGVLEVNLTPKVELMVGYHRAVMGHATTDPILLKMTIDPVVAEDQHDALVAYEEWETGQALLDDLGCLPFIKVALDAAGHGHWSPERASS</sequence>
<evidence type="ECO:0000313" key="1">
    <source>
        <dbReference type="EMBL" id="EGV20696.1"/>
    </source>
</evidence>
<protein>
    <submittedName>
        <fullName evidence="1">Uncharacterized protein</fullName>
    </submittedName>
</protein>
<gene>
    <name evidence="1" type="ORF">ThimaDRAFT_0474</name>
</gene>
<dbReference type="STRING" id="768671.ThimaDRAFT_0474"/>
<evidence type="ECO:0000313" key="2">
    <source>
        <dbReference type="Proteomes" id="UP000005459"/>
    </source>
</evidence>
<dbReference type="eggNOG" id="ENOG5033FHG">
    <property type="taxonomic scope" value="Bacteria"/>
</dbReference>
<name>F9U6C3_9GAMM</name>
<keyword evidence="2" id="KW-1185">Reference proteome</keyword>
<dbReference type="EMBL" id="AFWV01000001">
    <property type="protein sequence ID" value="EGV20696.1"/>
    <property type="molecule type" value="Genomic_DNA"/>
</dbReference>
<dbReference type="OrthoDB" id="9553605at2"/>
<organism evidence="1 2">
    <name type="scientific">Thiocapsa marina 5811</name>
    <dbReference type="NCBI Taxonomy" id="768671"/>
    <lineage>
        <taxon>Bacteria</taxon>
        <taxon>Pseudomonadati</taxon>
        <taxon>Pseudomonadota</taxon>
        <taxon>Gammaproteobacteria</taxon>
        <taxon>Chromatiales</taxon>
        <taxon>Chromatiaceae</taxon>
        <taxon>Thiocapsa</taxon>
    </lineage>
</organism>
<dbReference type="Proteomes" id="UP000005459">
    <property type="component" value="Unassembled WGS sequence"/>
</dbReference>
<dbReference type="RefSeq" id="WP_007191352.1">
    <property type="nucleotide sequence ID" value="NZ_AFWV01000001.1"/>
</dbReference>
<proteinExistence type="predicted"/>
<dbReference type="AlphaFoldDB" id="F9U6C3"/>
<reference evidence="1 2" key="1">
    <citation type="submission" date="2011-06" db="EMBL/GenBank/DDBJ databases">
        <title>The draft genome of Thiocapsa marina 5811.</title>
        <authorList>
            <consortium name="US DOE Joint Genome Institute (JGI-PGF)"/>
            <person name="Lucas S."/>
            <person name="Han J."/>
            <person name="Cheng J.-F."/>
            <person name="Goodwin L."/>
            <person name="Pitluck S."/>
            <person name="Peters L."/>
            <person name="Land M.L."/>
            <person name="Hauser L."/>
            <person name="Vogl K."/>
            <person name="Liu Z."/>
            <person name="Imhoff J."/>
            <person name="Thiel V."/>
            <person name="Frigaard N.-U."/>
            <person name="Bryant D."/>
            <person name="Woyke T.J."/>
        </authorList>
    </citation>
    <scope>NUCLEOTIDE SEQUENCE [LARGE SCALE GENOMIC DNA]</scope>
    <source>
        <strain evidence="1 2">5811</strain>
    </source>
</reference>
<accession>F9U6C3</accession>